<gene>
    <name evidence="1" type="ORF">BN948_01900</name>
</gene>
<evidence type="ECO:0008006" key="3">
    <source>
        <dbReference type="Google" id="ProtNLM"/>
    </source>
</evidence>
<name>A0A1L1PC07_HYDIT</name>
<accession>A0A1L1PC07</accession>
<dbReference type="AlphaFoldDB" id="A0A1L1PC07"/>
<dbReference type="RefSeq" id="WP_009518587.1">
    <property type="nucleotide sequence ID" value="NZ_CCAE010000011.1"/>
</dbReference>
<evidence type="ECO:0000313" key="1">
    <source>
        <dbReference type="EMBL" id="CDN87478.1"/>
    </source>
</evidence>
<evidence type="ECO:0000313" key="2">
    <source>
        <dbReference type="Proteomes" id="UP000028878"/>
    </source>
</evidence>
<dbReference type="Proteomes" id="UP000028878">
    <property type="component" value="Unassembled WGS sequence"/>
</dbReference>
<organism evidence="1 2">
    <name type="scientific">Hydrogenophaga intermedia</name>
    <dbReference type="NCBI Taxonomy" id="65786"/>
    <lineage>
        <taxon>Bacteria</taxon>
        <taxon>Pseudomonadati</taxon>
        <taxon>Pseudomonadota</taxon>
        <taxon>Betaproteobacteria</taxon>
        <taxon>Burkholderiales</taxon>
        <taxon>Comamonadaceae</taxon>
        <taxon>Hydrogenophaga</taxon>
    </lineage>
</organism>
<proteinExistence type="predicted"/>
<sequence>MNLEAVEHCLHRAAEQSSVWAVIREATDATWMIVLADESIVDVEYDAAHAEFLFRAELGLVKDAIQRSSINDLILRCHGVIPVPTITLTQDQRYELLASWPMDPDAPQPLAVYLDDVASQITLWREVVNQPTASGTCGDVIPELGLFA</sequence>
<protein>
    <recommendedName>
        <fullName evidence="3">Tir chaperone family protein</fullName>
    </recommendedName>
</protein>
<keyword evidence="2" id="KW-1185">Reference proteome</keyword>
<dbReference type="EMBL" id="CCAE010000011">
    <property type="protein sequence ID" value="CDN87478.1"/>
    <property type="molecule type" value="Genomic_DNA"/>
</dbReference>
<reference evidence="2" key="1">
    <citation type="submission" date="2014-11" db="EMBL/GenBank/DDBJ databases">
        <title>Draft genome sequence of Hydrogenophaga intermedia S1.</title>
        <authorList>
            <person name="Gan H.M."/>
            <person name="Chew T.H."/>
            <person name="Stolz A."/>
        </authorList>
    </citation>
    <scope>NUCLEOTIDE SEQUENCE [LARGE SCALE GENOMIC DNA]</scope>
    <source>
        <strain evidence="2">S1</strain>
    </source>
</reference>